<evidence type="ECO:0000313" key="3">
    <source>
        <dbReference type="EMBL" id="ACY75972.1"/>
    </source>
</evidence>
<evidence type="ECO:0000313" key="4">
    <source>
        <dbReference type="Proteomes" id="UP000000991"/>
    </source>
</evidence>
<dbReference type="KEGG" id="vg:3294432"/>
<reference evidence="3 5" key="2">
    <citation type="submission" date="2009-10" db="EMBL/GenBank/DDBJ databases">
        <title>The Genome Sequence of Prochlorococcus phage P-SSM2.</title>
        <authorList>
            <consortium name="The Broad Institute Genome Sequencing Platform"/>
            <person name="Henn M.R."/>
            <person name="Sullivan M.S."/>
            <person name="Osburne M.S."/>
            <person name="Levin J."/>
            <person name="Malboeuf C."/>
            <person name="Casali M."/>
            <person name="Russ C."/>
            <person name="Lennon N."/>
            <person name="Chapman S.B."/>
            <person name="Erlich R."/>
            <person name="Young S.K."/>
            <person name="Koehrsen M."/>
            <person name="Yandava C."/>
            <person name="Zeng Q."/>
            <person name="Alvarado L."/>
            <person name="Anderson S."/>
            <person name="Berlin A."/>
            <person name="Borenstein D."/>
            <person name="Chen Z."/>
            <person name="Engels R."/>
            <person name="Freedman E."/>
            <person name="Gellesch M."/>
            <person name="Goldberg J."/>
            <person name="Green L."/>
            <person name="Griggs A."/>
            <person name="Gujja S."/>
            <person name="Heilman E.R."/>
            <person name="Heiman D."/>
            <person name="Hepburn T."/>
            <person name="Howarth C."/>
            <person name="Jen D."/>
            <person name="Larson L."/>
            <person name="Lewis B."/>
            <person name="Mehta T."/>
            <person name="Park D."/>
            <person name="Pearson M."/>
            <person name="Richards J."/>
            <person name="Rizzolo K."/>
            <person name="Roberts A."/>
            <person name="Ryan E."/>
            <person name="Saif S."/>
            <person name="Shea T."/>
            <person name="Shenoy N."/>
            <person name="Sisk P."/>
            <person name="Stolte C."/>
            <person name="Sykes S."/>
            <person name="Walk T."/>
            <person name="White J."/>
            <person name="Yu Q."/>
            <person name="Coleman M.L."/>
            <person name="Huang K.H."/>
            <person name="Weigele P.R."/>
            <person name="DeFrancesco A.S."/>
            <person name="Kern S.E."/>
            <person name="Thompson L.R."/>
            <person name="Fu R."/>
            <person name="Hombeck B."/>
            <person name="Chisholm S.W."/>
            <person name="Haas B."/>
            <person name="Nusbaum C."/>
            <person name="Birren B."/>
        </authorList>
    </citation>
    <scope>NUCLEOTIDE SEQUENCE [LARGE SCALE GENOMIC DNA]</scope>
    <source>
        <strain evidence="3">P-SSM2</strain>
    </source>
</reference>
<evidence type="ECO:0000313" key="2">
    <source>
        <dbReference type="EMBL" id="AAX44474.1"/>
    </source>
</evidence>
<evidence type="ECO:0000256" key="1">
    <source>
        <dbReference type="SAM" id="MobiDB-lite"/>
    </source>
</evidence>
<organism evidence="2 4">
    <name type="scientific">Prochlorococcus phage P-SSM2</name>
    <dbReference type="NCBI Taxonomy" id="268746"/>
    <lineage>
        <taxon>Viruses</taxon>
        <taxon>Duplodnaviria</taxon>
        <taxon>Heunggongvirae</taxon>
        <taxon>Uroviricota</taxon>
        <taxon>Caudoviricetes</taxon>
        <taxon>Pantevenvirales</taxon>
        <taxon>Kyanoviridae</taxon>
        <taxon>Salacisavirus</taxon>
        <taxon>Salacisavirus pssm2</taxon>
    </lineage>
</organism>
<keyword evidence="4" id="KW-1185">Reference proteome</keyword>
<reference evidence="2 4" key="3">
    <citation type="journal article" date="2010" name="Environ. Microbiol.">
        <title>Genomic analysis of oceanic cyanobacterial myoviruses compared with T4-like myoviruses from diverse hosts and environments.</title>
        <authorList>
            <person name="Sullivan M.B."/>
            <person name="Huang K.H."/>
            <person name="Ignacio-Espinoza J.C."/>
            <person name="Berlin A.M."/>
            <person name="Kelly L."/>
            <person name="Weigele P.R."/>
            <person name="DeFrancesco A.S."/>
            <person name="Kern S.E."/>
            <person name="Thompson L.R."/>
            <person name="Young S."/>
            <person name="Yandava C."/>
            <person name="Fu R."/>
            <person name="Krastins B."/>
            <person name="Chase M."/>
            <person name="Sarracino D."/>
            <person name="Osburne M.S."/>
            <person name="Henn M.R."/>
            <person name="Chisholm S.W."/>
        </authorList>
    </citation>
    <scope>NUCLEOTIDE SEQUENCE [LARGE SCALE GENOMIC DNA]</scope>
</reference>
<dbReference type="EMBL" id="GU071092">
    <property type="protein sequence ID" value="ACY75972.1"/>
    <property type="molecule type" value="Genomic_DNA"/>
</dbReference>
<reference evidence="2 4" key="1">
    <citation type="journal article" date="2005" name="PLoS Biol.">
        <title>Three Prochlorococcus cyanophage genomes: signature features and ecological interpretations.</title>
        <authorList>
            <person name="Sullivan M.B."/>
            <person name="Coleman M.L."/>
            <person name="Weigele P."/>
            <person name="Rohwer F."/>
            <person name="Chisholm S.W."/>
        </authorList>
    </citation>
    <scope>NUCLEOTIDE SEQUENCE</scope>
</reference>
<dbReference type="EMBL" id="AY939844">
    <property type="protein sequence ID" value="AAX44474.1"/>
    <property type="molecule type" value="Genomic_DNA"/>
</dbReference>
<evidence type="ECO:0000313" key="5">
    <source>
        <dbReference type="Proteomes" id="UP000013923"/>
    </source>
</evidence>
<accession>Q58MQ8</accession>
<dbReference type="GeneID" id="3294432"/>
<gene>
    <name evidence="3" type="ORF">PCMG_00096</name>
    <name evidence="2" type="ORF">PSSM2_096</name>
</gene>
<organismHost>
    <name type="scientific">Prochlorococcus</name>
    <dbReference type="NCBI Taxonomy" id="1218"/>
</organismHost>
<protein>
    <submittedName>
        <fullName evidence="2">Uncharacterized protein</fullName>
    </submittedName>
</protein>
<proteinExistence type="predicted"/>
<dbReference type="RefSeq" id="YP_214328.1">
    <property type="nucleotide sequence ID" value="NC_006883.2"/>
</dbReference>
<dbReference type="Proteomes" id="UP000000991">
    <property type="component" value="Segment"/>
</dbReference>
<name>Q58MQ8_BPPRM</name>
<sequence length="125" mass="14591">MYEPIVDDYVKWTNSLGQVHEGWVYFKGDPVDNKKRIKDGWNPISQYITIEIGVKPKPHCVYSSGKPMRHKLIHILLLCNREHWGELEYIKNRRGTPSDATPETNKNLDPYAGYKSQEGRYVDVQ</sequence>
<feature type="compositionally biased region" description="Polar residues" evidence="1">
    <location>
        <begin position="98"/>
        <end position="107"/>
    </location>
</feature>
<dbReference type="OrthoDB" id="28172at10239"/>
<feature type="region of interest" description="Disordered" evidence="1">
    <location>
        <begin position="93"/>
        <end position="125"/>
    </location>
</feature>
<dbReference type="Proteomes" id="UP000013923">
    <property type="component" value="Genome"/>
</dbReference>